<dbReference type="InterPro" id="IPR018379">
    <property type="entry name" value="BEN_domain"/>
</dbReference>
<dbReference type="EMBL" id="JABSTV010001251">
    <property type="protein sequence ID" value="KAH7950745.1"/>
    <property type="molecule type" value="Genomic_DNA"/>
</dbReference>
<dbReference type="Gene3D" id="1.10.10.2590">
    <property type="entry name" value="BEN domain"/>
    <property type="match status" value="1"/>
</dbReference>
<accession>A0A9D4PNT0</accession>
<dbReference type="GO" id="GO:0003677">
    <property type="term" value="F:DNA binding"/>
    <property type="evidence" value="ECO:0007669"/>
    <property type="project" value="InterPro"/>
</dbReference>
<keyword evidence="3" id="KW-1185">Reference proteome</keyword>
<dbReference type="Proteomes" id="UP000821837">
    <property type="component" value="Chromosome 5"/>
</dbReference>
<dbReference type="PROSITE" id="PS51457">
    <property type="entry name" value="BEN"/>
    <property type="match status" value="1"/>
</dbReference>
<name>A0A9D4PNT0_RHISA</name>
<sequence>MCFRLVTQENAIETLRGSMVLDIKWNADSPPAEAQLLDFGGAKLMERKRSQLVKEAQKGFGGGQVAPVQKKRRLEGACDCEASRKVAELEVQVQELTEKLEAATNKQESCTLLGNAKELVEKLDGMLQAPRATAVVQAERVDIGGGVHVEKVVLSRLHAHCHNLPTKFARGLLKHVFTEDELRGKSLYGRGSNAHKDASAKEGLDRVRLEAVIGM</sequence>
<feature type="domain" description="BEN" evidence="1">
    <location>
        <begin position="144"/>
        <end position="215"/>
    </location>
</feature>
<evidence type="ECO:0000313" key="3">
    <source>
        <dbReference type="Proteomes" id="UP000821837"/>
    </source>
</evidence>
<dbReference type="AlphaFoldDB" id="A0A9D4PNT0"/>
<evidence type="ECO:0000313" key="2">
    <source>
        <dbReference type="EMBL" id="KAH7950745.1"/>
    </source>
</evidence>
<evidence type="ECO:0000259" key="1">
    <source>
        <dbReference type="PROSITE" id="PS51457"/>
    </source>
</evidence>
<organism evidence="2 3">
    <name type="scientific">Rhipicephalus sanguineus</name>
    <name type="common">Brown dog tick</name>
    <name type="synonym">Ixodes sanguineus</name>
    <dbReference type="NCBI Taxonomy" id="34632"/>
    <lineage>
        <taxon>Eukaryota</taxon>
        <taxon>Metazoa</taxon>
        <taxon>Ecdysozoa</taxon>
        <taxon>Arthropoda</taxon>
        <taxon>Chelicerata</taxon>
        <taxon>Arachnida</taxon>
        <taxon>Acari</taxon>
        <taxon>Parasitiformes</taxon>
        <taxon>Ixodida</taxon>
        <taxon>Ixodoidea</taxon>
        <taxon>Ixodidae</taxon>
        <taxon>Rhipicephalinae</taxon>
        <taxon>Rhipicephalus</taxon>
        <taxon>Rhipicephalus</taxon>
    </lineage>
</organism>
<comment type="caution">
    <text evidence="2">The sequence shown here is derived from an EMBL/GenBank/DDBJ whole genome shotgun (WGS) entry which is preliminary data.</text>
</comment>
<gene>
    <name evidence="2" type="ORF">HPB52_000233</name>
</gene>
<proteinExistence type="predicted"/>
<reference evidence="2" key="2">
    <citation type="submission" date="2021-09" db="EMBL/GenBank/DDBJ databases">
        <authorList>
            <person name="Jia N."/>
            <person name="Wang J."/>
            <person name="Shi W."/>
            <person name="Du L."/>
            <person name="Sun Y."/>
            <person name="Zhan W."/>
            <person name="Jiang J."/>
            <person name="Wang Q."/>
            <person name="Zhang B."/>
            <person name="Ji P."/>
            <person name="Sakyi L.B."/>
            <person name="Cui X."/>
            <person name="Yuan T."/>
            <person name="Jiang B."/>
            <person name="Yang W."/>
            <person name="Lam T.T.-Y."/>
            <person name="Chang Q."/>
            <person name="Ding S."/>
            <person name="Wang X."/>
            <person name="Zhu J."/>
            <person name="Ruan X."/>
            <person name="Zhao L."/>
            <person name="Wei J."/>
            <person name="Que T."/>
            <person name="Du C."/>
            <person name="Cheng J."/>
            <person name="Dai P."/>
            <person name="Han X."/>
            <person name="Huang E."/>
            <person name="Gao Y."/>
            <person name="Liu J."/>
            <person name="Shao H."/>
            <person name="Ye R."/>
            <person name="Li L."/>
            <person name="Wei W."/>
            <person name="Wang X."/>
            <person name="Wang C."/>
            <person name="Huo Q."/>
            <person name="Li W."/>
            <person name="Guo W."/>
            <person name="Chen H."/>
            <person name="Chen S."/>
            <person name="Zhou L."/>
            <person name="Zhou L."/>
            <person name="Ni X."/>
            <person name="Tian J."/>
            <person name="Zhou Y."/>
            <person name="Sheng Y."/>
            <person name="Liu T."/>
            <person name="Pan Y."/>
            <person name="Xia L."/>
            <person name="Li J."/>
            <person name="Zhao F."/>
            <person name="Cao W."/>
        </authorList>
    </citation>
    <scope>NUCLEOTIDE SEQUENCE</scope>
    <source>
        <strain evidence="2">Rsan-2018</strain>
        <tissue evidence="2">Larvae</tissue>
    </source>
</reference>
<protein>
    <recommendedName>
        <fullName evidence="1">BEN domain-containing protein</fullName>
    </recommendedName>
</protein>
<reference evidence="2" key="1">
    <citation type="journal article" date="2020" name="Cell">
        <title>Large-Scale Comparative Analyses of Tick Genomes Elucidate Their Genetic Diversity and Vector Capacities.</title>
        <authorList>
            <consortium name="Tick Genome and Microbiome Consortium (TIGMIC)"/>
            <person name="Jia N."/>
            <person name="Wang J."/>
            <person name="Shi W."/>
            <person name="Du L."/>
            <person name="Sun Y."/>
            <person name="Zhan W."/>
            <person name="Jiang J.F."/>
            <person name="Wang Q."/>
            <person name="Zhang B."/>
            <person name="Ji P."/>
            <person name="Bell-Sakyi L."/>
            <person name="Cui X.M."/>
            <person name="Yuan T.T."/>
            <person name="Jiang B.G."/>
            <person name="Yang W.F."/>
            <person name="Lam T.T."/>
            <person name="Chang Q.C."/>
            <person name="Ding S.J."/>
            <person name="Wang X.J."/>
            <person name="Zhu J.G."/>
            <person name="Ruan X.D."/>
            <person name="Zhao L."/>
            <person name="Wei J.T."/>
            <person name="Ye R.Z."/>
            <person name="Que T.C."/>
            <person name="Du C.H."/>
            <person name="Zhou Y.H."/>
            <person name="Cheng J.X."/>
            <person name="Dai P.F."/>
            <person name="Guo W.B."/>
            <person name="Han X.H."/>
            <person name="Huang E.J."/>
            <person name="Li L.F."/>
            <person name="Wei W."/>
            <person name="Gao Y.C."/>
            <person name="Liu J.Z."/>
            <person name="Shao H.Z."/>
            <person name="Wang X."/>
            <person name="Wang C.C."/>
            <person name="Yang T.C."/>
            <person name="Huo Q.B."/>
            <person name="Li W."/>
            <person name="Chen H.Y."/>
            <person name="Chen S.E."/>
            <person name="Zhou L.G."/>
            <person name="Ni X.B."/>
            <person name="Tian J.H."/>
            <person name="Sheng Y."/>
            <person name="Liu T."/>
            <person name="Pan Y.S."/>
            <person name="Xia L.Y."/>
            <person name="Li J."/>
            <person name="Zhao F."/>
            <person name="Cao W.C."/>
        </authorList>
    </citation>
    <scope>NUCLEOTIDE SEQUENCE</scope>
    <source>
        <strain evidence="2">Rsan-2018</strain>
    </source>
</reference>
<dbReference type="Pfam" id="PF10523">
    <property type="entry name" value="BEN"/>
    <property type="match status" value="1"/>
</dbReference>
<dbReference type="VEuPathDB" id="VectorBase:RSAN_026216"/>